<protein>
    <submittedName>
        <fullName evidence="1">Uncharacterized protein</fullName>
    </submittedName>
</protein>
<dbReference type="Proteomes" id="UP001560267">
    <property type="component" value="Unassembled WGS sequence"/>
</dbReference>
<gene>
    <name evidence="1" type="ORF">AB6A68_09615</name>
</gene>
<keyword evidence="2" id="KW-1185">Reference proteome</keyword>
<sequence length="62" mass="6806">MFLVTATDPRSSKYKIAGEKTIRAALMPAVTTSKQIALDGSPDYMFGNRFGIFPRSTFSSVE</sequence>
<organism evidence="1 2">
    <name type="scientific">Ferrimicrobium acidiphilum</name>
    <dbReference type="NCBI Taxonomy" id="121039"/>
    <lineage>
        <taxon>Bacteria</taxon>
        <taxon>Bacillati</taxon>
        <taxon>Actinomycetota</taxon>
        <taxon>Acidimicrobiia</taxon>
        <taxon>Acidimicrobiales</taxon>
        <taxon>Acidimicrobiaceae</taxon>
        <taxon>Ferrimicrobium</taxon>
    </lineage>
</organism>
<name>A0ABV3Y563_9ACTN</name>
<reference evidence="1 2" key="1">
    <citation type="submission" date="2024-07" db="EMBL/GenBank/DDBJ databases">
        <title>Draft Genome Sequence of Ferrimicrobium acidiphilum Strain YE2023, Isolated from a Pulp of Bioleach Reactor.</title>
        <authorList>
            <person name="Elkina Y.A."/>
            <person name="Bulaeva A.G."/>
            <person name="Beletsky A.V."/>
            <person name="Mardanov A.V."/>
        </authorList>
    </citation>
    <scope>NUCLEOTIDE SEQUENCE [LARGE SCALE GENOMIC DNA]</scope>
    <source>
        <strain evidence="1 2">YE2023</strain>
    </source>
</reference>
<proteinExistence type="predicted"/>
<dbReference type="RefSeq" id="WP_298385756.1">
    <property type="nucleotide sequence ID" value="NZ_JBFSHR010000035.1"/>
</dbReference>
<evidence type="ECO:0000313" key="1">
    <source>
        <dbReference type="EMBL" id="MEX6430091.1"/>
    </source>
</evidence>
<dbReference type="EMBL" id="JBFSHR010000035">
    <property type="protein sequence ID" value="MEX6430091.1"/>
    <property type="molecule type" value="Genomic_DNA"/>
</dbReference>
<comment type="caution">
    <text evidence="1">The sequence shown here is derived from an EMBL/GenBank/DDBJ whole genome shotgun (WGS) entry which is preliminary data.</text>
</comment>
<accession>A0ABV3Y563</accession>
<evidence type="ECO:0000313" key="2">
    <source>
        <dbReference type="Proteomes" id="UP001560267"/>
    </source>
</evidence>